<feature type="compositionally biased region" description="Pro residues" evidence="5">
    <location>
        <begin position="717"/>
        <end position="736"/>
    </location>
</feature>
<feature type="domain" description="MYND-type" evidence="6">
    <location>
        <begin position="612"/>
        <end position="674"/>
    </location>
</feature>
<dbReference type="Gene3D" id="6.10.140.2220">
    <property type="match status" value="1"/>
</dbReference>
<comment type="caution">
    <text evidence="7">The sequence shown here is derived from an EMBL/GenBank/DDBJ whole genome shotgun (WGS) entry which is preliminary data.</text>
</comment>
<feature type="compositionally biased region" description="Basic and acidic residues" evidence="5">
    <location>
        <begin position="190"/>
        <end position="214"/>
    </location>
</feature>
<keyword evidence="3" id="KW-0862">Zinc</keyword>
<proteinExistence type="predicted"/>
<sequence>MSRSQHPDKGGPSSSSSSSSKKKGASSQESKKVEPPKKKEVSSQESKKVEPQKKEGASSQESKKVEPPKKEGASSQESKKVEPQKKKEVSSQESKKVEPQKKEGASSQESKKVEPQKKEGASSQESKKVEPQKKKEVSSQESKKVEPQKKEGASSQESKKVEPQKKEGASSQESKKMEPPKNEGASCSQESKKVEPPKKKETSSQESKPVEPPKNEGASFQETKKVEPPRNEGASSQESKKVEPPRNEGASSQESKKVEPPKNEFTLPKMEEELDLLDYVLRAIGVLQAIQHIGNVRFLQTNQDAYNNKIDVLLNLEPIGSRIVKYSDLPKKLWEDYRIVKIYTDDFISLGGSTNPLIPLPPPEKWKAVKIYDTIRTMWSFMQVWNLKDEARQDYQASSFLDLPIMSTELREAVYWVLTFIDKSRSLIAGILESAAALEKAGVKYWVLPNRQRVPVGSLRATIFETVPSYVFSVSMQIYNDKEKFDKAKGMPYMGVGGVVRRNHVATLVNTKEKGKQLVIRHHVLSALLPDGSAYIVDPTGRMFGYRGSGGSLIIHGSEEYYRTCFPGKVTDEPMELMGVKKYMRRFRDEPDAAFIPELKRYLVKWIDKSVCSYCGLIGDIHPIEITLCNDGAQPHLKVESTICDVEGCGGCGLVGYCCNYCQNTDWPRHKSKCTKPWPPEGGPPPRGGPLLPRGQQPPPEGEQPPPQGEKPQPEGEQPPPQGEQPPPKGEQPPPQGEQTPPQEEQPPPQGEQTPTRGKQTPSRGQQTPSRGKQTPSRGQQTPSRGKQTPSRGQQTPSRGKQTPSRGKQTPPRGK</sequence>
<gene>
    <name evidence="7" type="ORF">Fcan01_00587</name>
</gene>
<keyword evidence="1" id="KW-0479">Metal-binding</keyword>
<dbReference type="SUPFAM" id="SSF144232">
    <property type="entry name" value="HIT/MYND zinc finger-like"/>
    <property type="match status" value="1"/>
</dbReference>
<evidence type="ECO:0000256" key="4">
    <source>
        <dbReference type="PROSITE-ProRule" id="PRU00134"/>
    </source>
</evidence>
<evidence type="ECO:0000313" key="7">
    <source>
        <dbReference type="EMBL" id="OXA64298.1"/>
    </source>
</evidence>
<evidence type="ECO:0000259" key="6">
    <source>
        <dbReference type="PROSITE" id="PS50865"/>
    </source>
</evidence>
<organism evidence="7 8">
    <name type="scientific">Folsomia candida</name>
    <name type="common">Springtail</name>
    <dbReference type="NCBI Taxonomy" id="158441"/>
    <lineage>
        <taxon>Eukaryota</taxon>
        <taxon>Metazoa</taxon>
        <taxon>Ecdysozoa</taxon>
        <taxon>Arthropoda</taxon>
        <taxon>Hexapoda</taxon>
        <taxon>Collembola</taxon>
        <taxon>Entomobryomorpha</taxon>
        <taxon>Isotomoidea</taxon>
        <taxon>Isotomidae</taxon>
        <taxon>Proisotominae</taxon>
        <taxon>Folsomia</taxon>
    </lineage>
</organism>
<dbReference type="EMBL" id="LNIX01000001">
    <property type="protein sequence ID" value="OXA64298.1"/>
    <property type="molecule type" value="Genomic_DNA"/>
</dbReference>
<dbReference type="PROSITE" id="PS50865">
    <property type="entry name" value="ZF_MYND_2"/>
    <property type="match status" value="1"/>
</dbReference>
<feature type="compositionally biased region" description="Basic and acidic residues" evidence="5">
    <location>
        <begin position="29"/>
        <end position="181"/>
    </location>
</feature>
<keyword evidence="8" id="KW-1185">Reference proteome</keyword>
<dbReference type="GO" id="GO:0008270">
    <property type="term" value="F:zinc ion binding"/>
    <property type="evidence" value="ECO:0007669"/>
    <property type="project" value="UniProtKB-KW"/>
</dbReference>
<dbReference type="Proteomes" id="UP000198287">
    <property type="component" value="Unassembled WGS sequence"/>
</dbReference>
<evidence type="ECO:0000256" key="1">
    <source>
        <dbReference type="ARBA" id="ARBA00022723"/>
    </source>
</evidence>
<dbReference type="PANTHER" id="PTHR45733">
    <property type="entry name" value="FORMIN-J"/>
    <property type="match status" value="1"/>
</dbReference>
<dbReference type="AlphaFoldDB" id="A0A226F4B3"/>
<dbReference type="Pfam" id="PF01753">
    <property type="entry name" value="zf-MYND"/>
    <property type="match status" value="1"/>
</dbReference>
<evidence type="ECO:0000313" key="8">
    <source>
        <dbReference type="Proteomes" id="UP000198287"/>
    </source>
</evidence>
<reference evidence="7 8" key="1">
    <citation type="submission" date="2015-12" db="EMBL/GenBank/DDBJ databases">
        <title>The genome of Folsomia candida.</title>
        <authorList>
            <person name="Faddeeva A."/>
            <person name="Derks M.F."/>
            <person name="Anvar Y."/>
            <person name="Smit S."/>
            <person name="Van Straalen N."/>
            <person name="Roelofs D."/>
        </authorList>
    </citation>
    <scope>NUCLEOTIDE SEQUENCE [LARGE SCALE GENOMIC DNA]</scope>
    <source>
        <strain evidence="7 8">VU population</strain>
        <tissue evidence="7">Whole body</tissue>
    </source>
</reference>
<feature type="compositionally biased region" description="Polar residues" evidence="5">
    <location>
        <begin position="756"/>
        <end position="808"/>
    </location>
</feature>
<feature type="region of interest" description="Disordered" evidence="5">
    <location>
        <begin position="670"/>
        <end position="815"/>
    </location>
</feature>
<feature type="compositionally biased region" description="Pro residues" evidence="5">
    <location>
        <begin position="696"/>
        <end position="709"/>
    </location>
</feature>
<dbReference type="InterPro" id="IPR002893">
    <property type="entry name" value="Znf_MYND"/>
</dbReference>
<protein>
    <submittedName>
        <fullName evidence="7">Retinitis pigmentosa 1-like 1 protein</fullName>
    </submittedName>
</protein>
<accession>A0A226F4B3</accession>
<evidence type="ECO:0000256" key="5">
    <source>
        <dbReference type="SAM" id="MobiDB-lite"/>
    </source>
</evidence>
<feature type="region of interest" description="Disordered" evidence="5">
    <location>
        <begin position="1"/>
        <end position="266"/>
    </location>
</feature>
<evidence type="ECO:0000256" key="2">
    <source>
        <dbReference type="ARBA" id="ARBA00022771"/>
    </source>
</evidence>
<evidence type="ECO:0000256" key="3">
    <source>
        <dbReference type="ARBA" id="ARBA00022833"/>
    </source>
</evidence>
<dbReference type="InterPro" id="IPR051144">
    <property type="entry name" value="Formin_homology_domain"/>
</dbReference>
<feature type="compositionally biased region" description="Pro residues" evidence="5">
    <location>
        <begin position="677"/>
        <end position="688"/>
    </location>
</feature>
<dbReference type="STRING" id="158441.A0A226F4B3"/>
<keyword evidence="2 4" id="KW-0863">Zinc-finger</keyword>
<feature type="compositionally biased region" description="Low complexity" evidence="5">
    <location>
        <begin position="10"/>
        <end position="19"/>
    </location>
</feature>
<name>A0A226F4B3_FOLCA</name>